<dbReference type="SUPFAM" id="SSF88946">
    <property type="entry name" value="Sigma2 domain of RNA polymerase sigma factors"/>
    <property type="match status" value="1"/>
</dbReference>
<evidence type="ECO:0000313" key="8">
    <source>
        <dbReference type="Proteomes" id="UP000198984"/>
    </source>
</evidence>
<keyword evidence="8" id="KW-1185">Reference proteome</keyword>
<dbReference type="GO" id="GO:0006352">
    <property type="term" value="P:DNA-templated transcription initiation"/>
    <property type="evidence" value="ECO:0007669"/>
    <property type="project" value="InterPro"/>
</dbReference>
<evidence type="ECO:0000256" key="2">
    <source>
        <dbReference type="ARBA" id="ARBA00023015"/>
    </source>
</evidence>
<feature type="domain" description="RNA polymerase sigma-70 region 2" evidence="5">
    <location>
        <begin position="20"/>
        <end position="82"/>
    </location>
</feature>
<dbReference type="EMBL" id="FOBB01000012">
    <property type="protein sequence ID" value="SEN69515.1"/>
    <property type="molecule type" value="Genomic_DNA"/>
</dbReference>
<comment type="similarity">
    <text evidence="1">Belongs to the sigma-70 factor family. ECF subfamily.</text>
</comment>
<dbReference type="InterPro" id="IPR036388">
    <property type="entry name" value="WH-like_DNA-bd_sf"/>
</dbReference>
<evidence type="ECO:0000256" key="1">
    <source>
        <dbReference type="ARBA" id="ARBA00010641"/>
    </source>
</evidence>
<dbReference type="InterPro" id="IPR007627">
    <property type="entry name" value="RNA_pol_sigma70_r2"/>
</dbReference>
<gene>
    <name evidence="7" type="ORF">SAMN04488505_11212</name>
</gene>
<keyword evidence="4" id="KW-0804">Transcription</keyword>
<dbReference type="InterPro" id="IPR013325">
    <property type="entry name" value="RNA_pol_sigma_r2"/>
</dbReference>
<dbReference type="InterPro" id="IPR014284">
    <property type="entry name" value="RNA_pol_sigma-70_dom"/>
</dbReference>
<accession>A0A1H8IN33</accession>
<proteinExistence type="inferred from homology"/>
<dbReference type="Gene3D" id="1.10.10.10">
    <property type="entry name" value="Winged helix-like DNA-binding domain superfamily/Winged helix DNA-binding domain"/>
    <property type="match status" value="1"/>
</dbReference>
<dbReference type="PANTHER" id="PTHR43133:SF46">
    <property type="entry name" value="RNA POLYMERASE SIGMA-70 FACTOR ECF SUBFAMILY"/>
    <property type="match status" value="1"/>
</dbReference>
<evidence type="ECO:0000256" key="3">
    <source>
        <dbReference type="ARBA" id="ARBA00023082"/>
    </source>
</evidence>
<dbReference type="NCBIfam" id="TIGR02937">
    <property type="entry name" value="sigma70-ECF"/>
    <property type="match status" value="1"/>
</dbReference>
<dbReference type="STRING" id="573321.SAMN04488505_11212"/>
<dbReference type="RefSeq" id="WP_089920556.1">
    <property type="nucleotide sequence ID" value="NZ_FOBB01000012.1"/>
</dbReference>
<dbReference type="GO" id="GO:0016987">
    <property type="term" value="F:sigma factor activity"/>
    <property type="evidence" value="ECO:0007669"/>
    <property type="project" value="UniProtKB-KW"/>
</dbReference>
<dbReference type="Gene3D" id="1.10.1740.10">
    <property type="match status" value="1"/>
</dbReference>
<feature type="domain" description="RNA polymerase sigma factor 70 region 4 type 2" evidence="6">
    <location>
        <begin position="120"/>
        <end position="169"/>
    </location>
</feature>
<keyword evidence="2" id="KW-0805">Transcription regulation</keyword>
<evidence type="ECO:0000256" key="4">
    <source>
        <dbReference type="ARBA" id="ARBA00023163"/>
    </source>
</evidence>
<dbReference type="Pfam" id="PF08281">
    <property type="entry name" value="Sigma70_r4_2"/>
    <property type="match status" value="1"/>
</dbReference>
<name>A0A1H8IN33_9BACT</name>
<dbReference type="PANTHER" id="PTHR43133">
    <property type="entry name" value="RNA POLYMERASE ECF-TYPE SIGMA FACTO"/>
    <property type="match status" value="1"/>
</dbReference>
<keyword evidence="3" id="KW-0731">Sigma factor</keyword>
<dbReference type="Proteomes" id="UP000198984">
    <property type="component" value="Unassembled WGS sequence"/>
</dbReference>
<evidence type="ECO:0000259" key="5">
    <source>
        <dbReference type="Pfam" id="PF04542"/>
    </source>
</evidence>
<organism evidence="7 8">
    <name type="scientific">Chitinophaga rupis</name>
    <dbReference type="NCBI Taxonomy" id="573321"/>
    <lineage>
        <taxon>Bacteria</taxon>
        <taxon>Pseudomonadati</taxon>
        <taxon>Bacteroidota</taxon>
        <taxon>Chitinophagia</taxon>
        <taxon>Chitinophagales</taxon>
        <taxon>Chitinophagaceae</taxon>
        <taxon>Chitinophaga</taxon>
    </lineage>
</organism>
<dbReference type="GO" id="GO:0003677">
    <property type="term" value="F:DNA binding"/>
    <property type="evidence" value="ECO:0007669"/>
    <property type="project" value="InterPro"/>
</dbReference>
<evidence type="ECO:0000313" key="7">
    <source>
        <dbReference type="EMBL" id="SEN69515.1"/>
    </source>
</evidence>
<dbReference type="OrthoDB" id="9150024at2"/>
<sequence length="181" mass="21761">MEDQLWDAIRDNDKEAFTMLYKAYYQLLFAEGFRTCGNKDLVKDCIHELFLEIWYNRHKLPPVQHVGAYLKTYLRRKIQREAGKLQHYAVADMETRITETERPYEELLILMQSKKEMADKVRAAMQQLSQRQIEIIRMKFFENKSYEEISALTTTTPRTIYNQVYDSLKILRKCLRVVLFF</sequence>
<dbReference type="InterPro" id="IPR013324">
    <property type="entry name" value="RNA_pol_sigma_r3/r4-like"/>
</dbReference>
<dbReference type="InterPro" id="IPR013249">
    <property type="entry name" value="RNA_pol_sigma70_r4_t2"/>
</dbReference>
<reference evidence="7 8" key="1">
    <citation type="submission" date="2016-10" db="EMBL/GenBank/DDBJ databases">
        <authorList>
            <person name="de Groot N.N."/>
        </authorList>
    </citation>
    <scope>NUCLEOTIDE SEQUENCE [LARGE SCALE GENOMIC DNA]</scope>
    <source>
        <strain evidence="7 8">DSM 21039</strain>
    </source>
</reference>
<dbReference type="AlphaFoldDB" id="A0A1H8IN33"/>
<dbReference type="Pfam" id="PF04542">
    <property type="entry name" value="Sigma70_r2"/>
    <property type="match status" value="1"/>
</dbReference>
<protein>
    <submittedName>
        <fullName evidence="7">RNA polymerase sigma-70 factor, ECF subfamily</fullName>
    </submittedName>
</protein>
<dbReference type="SUPFAM" id="SSF88659">
    <property type="entry name" value="Sigma3 and sigma4 domains of RNA polymerase sigma factors"/>
    <property type="match status" value="1"/>
</dbReference>
<evidence type="ECO:0000259" key="6">
    <source>
        <dbReference type="Pfam" id="PF08281"/>
    </source>
</evidence>
<dbReference type="InterPro" id="IPR039425">
    <property type="entry name" value="RNA_pol_sigma-70-like"/>
</dbReference>